<accession>A0AAW0JPY5</accession>
<reference evidence="1 2" key="1">
    <citation type="journal article" date="2018" name="Sci. Data">
        <title>The draft genome sequence of cork oak.</title>
        <authorList>
            <person name="Ramos A.M."/>
            <person name="Usie A."/>
            <person name="Barbosa P."/>
            <person name="Barros P.M."/>
            <person name="Capote T."/>
            <person name="Chaves I."/>
            <person name="Simoes F."/>
            <person name="Abreu I."/>
            <person name="Carrasquinho I."/>
            <person name="Faro C."/>
            <person name="Guimaraes J.B."/>
            <person name="Mendonca D."/>
            <person name="Nobrega F."/>
            <person name="Rodrigues L."/>
            <person name="Saibo N.J.M."/>
            <person name="Varela M.C."/>
            <person name="Egas C."/>
            <person name="Matos J."/>
            <person name="Miguel C.M."/>
            <person name="Oliveira M.M."/>
            <person name="Ricardo C.P."/>
            <person name="Goncalves S."/>
        </authorList>
    </citation>
    <scope>NUCLEOTIDE SEQUENCE [LARGE SCALE GENOMIC DNA]</scope>
    <source>
        <strain evidence="2">cv. HL8</strain>
    </source>
</reference>
<comment type="caution">
    <text evidence="1">The sequence shown here is derived from an EMBL/GenBank/DDBJ whole genome shotgun (WGS) entry which is preliminary data.</text>
</comment>
<evidence type="ECO:0000313" key="1">
    <source>
        <dbReference type="EMBL" id="KAK7828126.1"/>
    </source>
</evidence>
<organism evidence="1 2">
    <name type="scientific">Quercus suber</name>
    <name type="common">Cork oak</name>
    <dbReference type="NCBI Taxonomy" id="58331"/>
    <lineage>
        <taxon>Eukaryota</taxon>
        <taxon>Viridiplantae</taxon>
        <taxon>Streptophyta</taxon>
        <taxon>Embryophyta</taxon>
        <taxon>Tracheophyta</taxon>
        <taxon>Spermatophyta</taxon>
        <taxon>Magnoliopsida</taxon>
        <taxon>eudicotyledons</taxon>
        <taxon>Gunneridae</taxon>
        <taxon>Pentapetalae</taxon>
        <taxon>rosids</taxon>
        <taxon>fabids</taxon>
        <taxon>Fagales</taxon>
        <taxon>Fagaceae</taxon>
        <taxon>Quercus</taxon>
    </lineage>
</organism>
<protein>
    <submittedName>
        <fullName evidence="1">Uncharacterized protein</fullName>
    </submittedName>
</protein>
<evidence type="ECO:0000313" key="2">
    <source>
        <dbReference type="Proteomes" id="UP000237347"/>
    </source>
</evidence>
<proteinExistence type="predicted"/>
<gene>
    <name evidence="1" type="ORF">CFP56_030521</name>
</gene>
<dbReference type="AlphaFoldDB" id="A0AAW0JPY5"/>
<name>A0AAW0JPY5_QUESU</name>
<keyword evidence="2" id="KW-1185">Reference proteome</keyword>
<sequence>MVERKRCKNPDIRSQISPLAQLQRGIVLYSPQDYRSEGTSASEWRSSTEVLFQPDNPSKVRKFKPSSVVSLTLKP</sequence>
<dbReference type="EMBL" id="PKMF04000510">
    <property type="protein sequence ID" value="KAK7828126.1"/>
    <property type="molecule type" value="Genomic_DNA"/>
</dbReference>
<dbReference type="Proteomes" id="UP000237347">
    <property type="component" value="Unassembled WGS sequence"/>
</dbReference>